<dbReference type="InterPro" id="IPR002464">
    <property type="entry name" value="DNA/RNA_helicase_DEAH_CS"/>
</dbReference>
<dbReference type="Gene3D" id="3.40.50.300">
    <property type="entry name" value="P-loop containing nucleotide triphosphate hydrolases"/>
    <property type="match status" value="2"/>
</dbReference>
<dbReference type="InterPro" id="IPR032284">
    <property type="entry name" value="RecQ_Zn-bd"/>
</dbReference>
<name>A0A316VIH0_9BASI</name>
<dbReference type="InterPro" id="IPR001650">
    <property type="entry name" value="Helicase_C-like"/>
</dbReference>
<keyword evidence="6 11" id="KW-0067">ATP-binding</keyword>
<dbReference type="GeneID" id="37019992"/>
<dbReference type="InterPro" id="IPR027417">
    <property type="entry name" value="P-loop_NTPase"/>
</dbReference>
<keyword evidence="7" id="KW-0238">DNA-binding</keyword>
<dbReference type="Proteomes" id="UP000245771">
    <property type="component" value="Unassembled WGS sequence"/>
</dbReference>
<dbReference type="Pfam" id="PF16124">
    <property type="entry name" value="RecQ_Zn_bind"/>
    <property type="match status" value="1"/>
</dbReference>
<dbReference type="EMBL" id="KZ819602">
    <property type="protein sequence ID" value="PWN37336.1"/>
    <property type="molecule type" value="Genomic_DNA"/>
</dbReference>
<evidence type="ECO:0000256" key="8">
    <source>
        <dbReference type="ARBA" id="ARBA00023235"/>
    </source>
</evidence>
<dbReference type="GO" id="GO:0005634">
    <property type="term" value="C:nucleus"/>
    <property type="evidence" value="ECO:0007669"/>
    <property type="project" value="UniProtKB-SubCell"/>
</dbReference>
<dbReference type="GO" id="GO:0046872">
    <property type="term" value="F:metal ion binding"/>
    <property type="evidence" value="ECO:0007669"/>
    <property type="project" value="UniProtKB-KW"/>
</dbReference>
<protein>
    <recommendedName>
        <fullName evidence="11">ATP-dependent DNA helicase</fullName>
        <ecNumber evidence="11">5.6.2.4</ecNumber>
    </recommendedName>
</protein>
<dbReference type="Pfam" id="PF00270">
    <property type="entry name" value="DEAD"/>
    <property type="match status" value="1"/>
</dbReference>
<dbReference type="InterPro" id="IPR011545">
    <property type="entry name" value="DEAD/DEAH_box_helicase_dom"/>
</dbReference>
<dbReference type="OrthoDB" id="10261556at2759"/>
<gene>
    <name evidence="16" type="ORF">FA14DRAFT_159434</name>
</gene>
<dbReference type="PANTHER" id="PTHR13710:SF105">
    <property type="entry name" value="ATP-DEPENDENT DNA HELICASE Q1"/>
    <property type="match status" value="1"/>
</dbReference>
<evidence type="ECO:0000256" key="10">
    <source>
        <dbReference type="ARBA" id="ARBA00034617"/>
    </source>
</evidence>
<evidence type="ECO:0000256" key="4">
    <source>
        <dbReference type="ARBA" id="ARBA00022801"/>
    </source>
</evidence>
<dbReference type="STRING" id="1280837.A0A316VIH0"/>
<dbReference type="SMART" id="SM00490">
    <property type="entry name" value="HELICc"/>
    <property type="match status" value="1"/>
</dbReference>
<evidence type="ECO:0000256" key="12">
    <source>
        <dbReference type="SAM" id="Coils"/>
    </source>
</evidence>
<keyword evidence="4 11" id="KW-0378">Hydrolase</keyword>
<evidence type="ECO:0000259" key="15">
    <source>
        <dbReference type="PROSITE" id="PS51194"/>
    </source>
</evidence>
<organism evidence="16 17">
    <name type="scientific">Meira miltonrushii</name>
    <dbReference type="NCBI Taxonomy" id="1280837"/>
    <lineage>
        <taxon>Eukaryota</taxon>
        <taxon>Fungi</taxon>
        <taxon>Dikarya</taxon>
        <taxon>Basidiomycota</taxon>
        <taxon>Ustilaginomycotina</taxon>
        <taxon>Exobasidiomycetes</taxon>
        <taxon>Exobasidiales</taxon>
        <taxon>Brachybasidiaceae</taxon>
        <taxon>Meira</taxon>
    </lineage>
</organism>
<keyword evidence="12" id="KW-0175">Coiled coil</keyword>
<evidence type="ECO:0000256" key="11">
    <source>
        <dbReference type="RuleBase" id="RU364117"/>
    </source>
</evidence>
<dbReference type="GO" id="GO:0005694">
    <property type="term" value="C:chromosome"/>
    <property type="evidence" value="ECO:0007669"/>
    <property type="project" value="TreeGrafter"/>
</dbReference>
<dbReference type="NCBIfam" id="TIGR00614">
    <property type="entry name" value="recQ_fam"/>
    <property type="match status" value="1"/>
</dbReference>
<dbReference type="RefSeq" id="XP_025357638.1">
    <property type="nucleotide sequence ID" value="XM_025498211.1"/>
</dbReference>
<dbReference type="GO" id="GO:0016887">
    <property type="term" value="F:ATP hydrolysis activity"/>
    <property type="evidence" value="ECO:0007669"/>
    <property type="project" value="RHEA"/>
</dbReference>
<feature type="domain" description="Helicase C-terminal" evidence="15">
    <location>
        <begin position="302"/>
        <end position="457"/>
    </location>
</feature>
<feature type="compositionally biased region" description="Polar residues" evidence="13">
    <location>
        <begin position="637"/>
        <end position="647"/>
    </location>
</feature>
<keyword evidence="17" id="KW-1185">Reference proteome</keyword>
<dbReference type="GO" id="GO:0043138">
    <property type="term" value="F:3'-5' DNA helicase activity"/>
    <property type="evidence" value="ECO:0007669"/>
    <property type="project" value="UniProtKB-EC"/>
</dbReference>
<dbReference type="SUPFAM" id="SSF52540">
    <property type="entry name" value="P-loop containing nucleoside triphosphate hydrolases"/>
    <property type="match status" value="1"/>
</dbReference>
<feature type="compositionally biased region" description="Acidic residues" evidence="13">
    <location>
        <begin position="663"/>
        <end position="672"/>
    </location>
</feature>
<dbReference type="GO" id="GO:0009378">
    <property type="term" value="F:four-way junction helicase activity"/>
    <property type="evidence" value="ECO:0007669"/>
    <property type="project" value="TreeGrafter"/>
</dbReference>
<dbReference type="EC" id="5.6.2.4" evidence="11"/>
<comment type="catalytic activity">
    <reaction evidence="11">
        <text>ATP + H2O = ADP + phosphate + H(+)</text>
        <dbReference type="Rhea" id="RHEA:13065"/>
        <dbReference type="ChEBI" id="CHEBI:15377"/>
        <dbReference type="ChEBI" id="CHEBI:15378"/>
        <dbReference type="ChEBI" id="CHEBI:30616"/>
        <dbReference type="ChEBI" id="CHEBI:43474"/>
        <dbReference type="ChEBI" id="CHEBI:456216"/>
    </reaction>
</comment>
<evidence type="ECO:0000313" key="16">
    <source>
        <dbReference type="EMBL" id="PWN37336.1"/>
    </source>
</evidence>
<dbReference type="InterPro" id="IPR004589">
    <property type="entry name" value="DNA_helicase_ATP-dep_RecQ"/>
</dbReference>
<evidence type="ECO:0000256" key="7">
    <source>
        <dbReference type="ARBA" id="ARBA00023125"/>
    </source>
</evidence>
<evidence type="ECO:0000256" key="9">
    <source>
        <dbReference type="ARBA" id="ARBA00023242"/>
    </source>
</evidence>
<sequence length="672" mass="73824">MDFNDGVDALEEEIRNIDAEIKQLQKLKASLVKKRNALQVNGSSQGPFASTSAAVQTTDYFTERFEWSGELLPRAREVWGIQNFRSVQEAVCNAAIAGRDIVCVMPTGGGKSLCYQLPALISVGVTVVVSPLISLCIDQLWHLREAGVSCEMMSSTENKYEMTEIIKRLKAGADEMKVLFVTPERVALSKTLRTALQKCYEKGRLARIVIDEAHCCSQQGHDFRPDYKKLAILRNMYPDVPIMCLSATLTERVLNDIREILGLPPVVDPSKAPKKGTLYFTAPLYRPNLHYSVLPRPSAAAQANQMIVDWITERHPGESGIVYTLSRSETQRMADALQECSEGKIRASVYHSDLVDAQKKQIHHQWREGVIHVVVATTAFGMGIDKGNVRFVIHANMGKSLDSYYQESGRAGRDGADADCVLFYRPSDAARLAGLAATDHDGDLKLRPMLEYVHSVACRKIILGNYYKGQYGDDAACEKCDNCLNKPAEKDVTQESWKLLKVLQDAYESGARITMAGLCDLARGLGNGEFTTASRGGKRKAGGVASLDVKGLIGEKVLLSKDDAEQVCVQLYLSDYIAFEFTQNAYSINSYVKPGPLIRRVTRQAQSECPTIMATIPATATNKRRKTKATPSKRAGPSSQAGPSNGAGSAIQVKKPNLSSDPIEVEDSDLEI</sequence>
<dbReference type="CDD" id="cd18794">
    <property type="entry name" value="SF2_C_RecQ"/>
    <property type="match status" value="1"/>
</dbReference>
<evidence type="ECO:0000256" key="5">
    <source>
        <dbReference type="ARBA" id="ARBA00022806"/>
    </source>
</evidence>
<dbReference type="Pfam" id="PF00271">
    <property type="entry name" value="Helicase_C"/>
    <property type="match status" value="1"/>
</dbReference>
<dbReference type="PANTHER" id="PTHR13710">
    <property type="entry name" value="DNA HELICASE RECQ FAMILY MEMBER"/>
    <property type="match status" value="1"/>
</dbReference>
<dbReference type="InterPro" id="IPR014001">
    <property type="entry name" value="Helicase_ATP-bd"/>
</dbReference>
<comment type="similarity">
    <text evidence="1 11">Belongs to the helicase family. RecQ subfamily.</text>
</comment>
<evidence type="ECO:0000313" key="17">
    <source>
        <dbReference type="Proteomes" id="UP000245771"/>
    </source>
</evidence>
<reference evidence="16 17" key="1">
    <citation type="journal article" date="2018" name="Mol. Biol. Evol.">
        <title>Broad Genomic Sampling Reveals a Smut Pathogenic Ancestry of the Fungal Clade Ustilaginomycotina.</title>
        <authorList>
            <person name="Kijpornyongpan T."/>
            <person name="Mondo S.J."/>
            <person name="Barry K."/>
            <person name="Sandor L."/>
            <person name="Lee J."/>
            <person name="Lipzen A."/>
            <person name="Pangilinan J."/>
            <person name="LaButti K."/>
            <person name="Hainaut M."/>
            <person name="Henrissat B."/>
            <person name="Grigoriev I.V."/>
            <person name="Spatafora J.W."/>
            <person name="Aime M.C."/>
        </authorList>
    </citation>
    <scope>NUCLEOTIDE SEQUENCE [LARGE SCALE GENOMIC DNA]</scope>
    <source>
        <strain evidence="16 17">MCA 3882</strain>
    </source>
</reference>
<dbReference type="PROSITE" id="PS51192">
    <property type="entry name" value="HELICASE_ATP_BIND_1"/>
    <property type="match status" value="1"/>
</dbReference>
<dbReference type="SMART" id="SM00487">
    <property type="entry name" value="DEXDc"/>
    <property type="match status" value="1"/>
</dbReference>
<keyword evidence="3 11" id="KW-0547">Nucleotide-binding</keyword>
<dbReference type="PROSITE" id="PS00690">
    <property type="entry name" value="DEAH_ATP_HELICASE"/>
    <property type="match status" value="1"/>
</dbReference>
<evidence type="ECO:0000256" key="1">
    <source>
        <dbReference type="ARBA" id="ARBA00005446"/>
    </source>
</evidence>
<feature type="region of interest" description="Disordered" evidence="13">
    <location>
        <begin position="616"/>
        <end position="672"/>
    </location>
</feature>
<proteinExistence type="inferred from homology"/>
<keyword evidence="5 11" id="KW-0347">Helicase</keyword>
<accession>A0A316VIH0</accession>
<keyword evidence="2" id="KW-0479">Metal-binding</keyword>
<comment type="subcellular location">
    <subcellularLocation>
        <location evidence="11">Nucleus</location>
    </subcellularLocation>
</comment>
<evidence type="ECO:0000256" key="2">
    <source>
        <dbReference type="ARBA" id="ARBA00022723"/>
    </source>
</evidence>
<dbReference type="InParanoid" id="A0A316VIH0"/>
<feature type="coiled-coil region" evidence="12">
    <location>
        <begin position="7"/>
        <end position="41"/>
    </location>
</feature>
<evidence type="ECO:0000256" key="13">
    <source>
        <dbReference type="SAM" id="MobiDB-lite"/>
    </source>
</evidence>
<dbReference type="GO" id="GO:0000724">
    <property type="term" value="P:double-strand break repair via homologous recombination"/>
    <property type="evidence" value="ECO:0007669"/>
    <property type="project" value="TreeGrafter"/>
</dbReference>
<keyword evidence="9 11" id="KW-0539">Nucleus</keyword>
<dbReference type="GO" id="GO:0005737">
    <property type="term" value="C:cytoplasm"/>
    <property type="evidence" value="ECO:0007669"/>
    <property type="project" value="TreeGrafter"/>
</dbReference>
<evidence type="ECO:0000256" key="6">
    <source>
        <dbReference type="ARBA" id="ARBA00022840"/>
    </source>
</evidence>
<evidence type="ECO:0000259" key="14">
    <source>
        <dbReference type="PROSITE" id="PS51192"/>
    </source>
</evidence>
<dbReference type="FunFam" id="3.40.50.300:FF:001544">
    <property type="entry name" value="ATP-dependent DNA helicase"/>
    <property type="match status" value="1"/>
</dbReference>
<dbReference type="PROSITE" id="PS51194">
    <property type="entry name" value="HELICASE_CTER"/>
    <property type="match status" value="1"/>
</dbReference>
<dbReference type="GO" id="GO:0003677">
    <property type="term" value="F:DNA binding"/>
    <property type="evidence" value="ECO:0007669"/>
    <property type="project" value="UniProtKB-KW"/>
</dbReference>
<dbReference type="GO" id="GO:0005524">
    <property type="term" value="F:ATP binding"/>
    <property type="evidence" value="ECO:0007669"/>
    <property type="project" value="UniProtKB-KW"/>
</dbReference>
<dbReference type="AlphaFoldDB" id="A0A316VIH0"/>
<feature type="domain" description="Helicase ATP-binding" evidence="14">
    <location>
        <begin position="92"/>
        <end position="267"/>
    </location>
</feature>
<evidence type="ECO:0000256" key="3">
    <source>
        <dbReference type="ARBA" id="ARBA00022741"/>
    </source>
</evidence>
<dbReference type="Gene3D" id="1.10.10.10">
    <property type="entry name" value="Winged helix-like DNA-binding domain superfamily/Winged helix DNA-binding domain"/>
    <property type="match status" value="1"/>
</dbReference>
<comment type="catalytic activity">
    <reaction evidence="10 11">
        <text>Couples ATP hydrolysis with the unwinding of duplex DNA by translocating in the 3'-5' direction.</text>
        <dbReference type="EC" id="5.6.2.4"/>
    </reaction>
</comment>
<keyword evidence="8" id="KW-0413">Isomerase</keyword>
<dbReference type="InterPro" id="IPR036388">
    <property type="entry name" value="WH-like_DNA-bd_sf"/>
</dbReference>